<dbReference type="CDD" id="cd19481">
    <property type="entry name" value="RecA-like_protease"/>
    <property type="match status" value="1"/>
</dbReference>
<sequence length="921" mass="103414">MDTPHGNPMMAPALLSGPKAVEYTISQDRSAGHSAQVEEGYALLAGPASNAQAPALQDYEMQLRLLESQNKKRLMMARQGQEINQPDPSLLAGHLPAASSAAALQDYQMQLMLLEQQNKKRQMMARQEQQINQPDPFHNSANDTNSVDGSNDGDSDTPDTNEDGQIASAATSVLEREDATTPSLEHLRPELCCILYRVSCPGRPHQCDRKTYQDEPQRVPISIPDGHRSSFMEDHLAGKQPVKDLRAFLSTAPKTAFIVYRDFQCQAGPASPTSVLGINSSLNESTVFRERISVVSEDLQGILQKTSLFAPDRAAYKMPIPWQHQNGHSMPMGHTDPSYPWSAAPSEYTHRFLFLHRQVLRDQAASCTEESRGPLEALLSYLDTNPHPMYAKCDAFFARGVVTQDTLEWLFCPNEVLVSTEDSVRTGCVLRCFPDTDGARLGLLCWSWGYDGHRLRRKDRNLSVQIPSFGETRIDQLAVYPLRFAPQEIKDKILANGRKFWQHRKQMQIAYQGPDYQRERTYPRGSRFMLDYQVYSKFHGASPAFSFSTTQLAPFDPWPENIPCDQDHELSETEMMLLPAGIHGFYFKEKKWMHLLVQNIQPTDWNKMAYEQLVLPKRTKNLVKALVMVRKQAREESDESQEAGLAEILKKDDLIAGKGNGLIMLLHGGPGTGKTLTAGNVAELAEMPLYSVTCGDIGTKPEAVEKYLNTVLYLGKKWNCVLLLDEADVFLEQRSLSDLDRNSLVSVFLRTLEYYDGVLILTSNRVSTFDEAFKSRIQLALHYPALDMPGRRKIWTNFLDMLEDQTHPSSTMADGMAKKRWSEKVNVEDIKAHMDELAGYELNGRQIRNALTTARQLSLFEESVLDWEGLKGAIDVAGDFTRYLEGVNRDLDDRELGHGHGHGAETGSAASGSWVSTGTFR</sequence>
<feature type="region of interest" description="Disordered" evidence="1">
    <location>
        <begin position="119"/>
        <end position="164"/>
    </location>
</feature>
<name>A0AAN6YAF0_9PEZI</name>
<evidence type="ECO:0000256" key="1">
    <source>
        <dbReference type="SAM" id="MobiDB-lite"/>
    </source>
</evidence>
<dbReference type="InterPro" id="IPR056599">
    <property type="entry name" value="AAA_lid_fung"/>
</dbReference>
<evidence type="ECO:0000313" key="3">
    <source>
        <dbReference type="EMBL" id="KAK4214935.1"/>
    </source>
</evidence>
<evidence type="ECO:0000259" key="2">
    <source>
        <dbReference type="SMART" id="SM00382"/>
    </source>
</evidence>
<feature type="region of interest" description="Disordered" evidence="1">
    <location>
        <begin position="895"/>
        <end position="921"/>
    </location>
</feature>
<protein>
    <submittedName>
        <fullName evidence="3">Fidgetin-like protein 1</fullName>
    </submittedName>
</protein>
<reference evidence="3" key="1">
    <citation type="journal article" date="2023" name="Mol. Phylogenet. Evol.">
        <title>Genome-scale phylogeny and comparative genomics of the fungal order Sordariales.</title>
        <authorList>
            <person name="Hensen N."/>
            <person name="Bonometti L."/>
            <person name="Westerberg I."/>
            <person name="Brannstrom I.O."/>
            <person name="Guillou S."/>
            <person name="Cros-Aarteil S."/>
            <person name="Calhoun S."/>
            <person name="Haridas S."/>
            <person name="Kuo A."/>
            <person name="Mondo S."/>
            <person name="Pangilinan J."/>
            <person name="Riley R."/>
            <person name="LaButti K."/>
            <person name="Andreopoulos B."/>
            <person name="Lipzen A."/>
            <person name="Chen C."/>
            <person name="Yan M."/>
            <person name="Daum C."/>
            <person name="Ng V."/>
            <person name="Clum A."/>
            <person name="Steindorff A."/>
            <person name="Ohm R.A."/>
            <person name="Martin F."/>
            <person name="Silar P."/>
            <person name="Natvig D.O."/>
            <person name="Lalanne C."/>
            <person name="Gautier V."/>
            <person name="Ament-Velasquez S.L."/>
            <person name="Kruys A."/>
            <person name="Hutchinson M.I."/>
            <person name="Powell A.J."/>
            <person name="Barry K."/>
            <person name="Miller A.N."/>
            <person name="Grigoriev I.V."/>
            <person name="Debuchy R."/>
            <person name="Gladieux P."/>
            <person name="Hiltunen Thoren M."/>
            <person name="Johannesson H."/>
        </authorList>
    </citation>
    <scope>NUCLEOTIDE SEQUENCE</scope>
    <source>
        <strain evidence="3">PSN293</strain>
    </source>
</reference>
<dbReference type="InterPro" id="IPR027417">
    <property type="entry name" value="P-loop_NTPase"/>
</dbReference>
<dbReference type="InterPro" id="IPR003593">
    <property type="entry name" value="AAA+_ATPase"/>
</dbReference>
<accession>A0AAN6YAF0</accession>
<dbReference type="Proteomes" id="UP001301769">
    <property type="component" value="Unassembled WGS sequence"/>
</dbReference>
<feature type="domain" description="AAA+ ATPase" evidence="2">
    <location>
        <begin position="660"/>
        <end position="787"/>
    </location>
</feature>
<dbReference type="InterPro" id="IPR003959">
    <property type="entry name" value="ATPase_AAA_core"/>
</dbReference>
<proteinExistence type="predicted"/>
<evidence type="ECO:0000313" key="4">
    <source>
        <dbReference type="Proteomes" id="UP001301769"/>
    </source>
</evidence>
<dbReference type="Pfam" id="PF00004">
    <property type="entry name" value="AAA"/>
    <property type="match status" value="1"/>
</dbReference>
<reference evidence="3" key="2">
    <citation type="submission" date="2023-05" db="EMBL/GenBank/DDBJ databases">
        <authorList>
            <consortium name="Lawrence Berkeley National Laboratory"/>
            <person name="Steindorff A."/>
            <person name="Hensen N."/>
            <person name="Bonometti L."/>
            <person name="Westerberg I."/>
            <person name="Brannstrom I.O."/>
            <person name="Guillou S."/>
            <person name="Cros-Aarteil S."/>
            <person name="Calhoun S."/>
            <person name="Haridas S."/>
            <person name="Kuo A."/>
            <person name="Mondo S."/>
            <person name="Pangilinan J."/>
            <person name="Riley R."/>
            <person name="Labutti K."/>
            <person name="Andreopoulos B."/>
            <person name="Lipzen A."/>
            <person name="Chen C."/>
            <person name="Yanf M."/>
            <person name="Daum C."/>
            <person name="Ng V."/>
            <person name="Clum A."/>
            <person name="Ohm R."/>
            <person name="Martin F."/>
            <person name="Silar P."/>
            <person name="Natvig D."/>
            <person name="Lalanne C."/>
            <person name="Gautier V."/>
            <person name="Ament-Velasquez S.L."/>
            <person name="Kruys A."/>
            <person name="Hutchinson M.I."/>
            <person name="Powell A.J."/>
            <person name="Barry K."/>
            <person name="Miller A.N."/>
            <person name="Grigoriev I.V."/>
            <person name="Debuchy R."/>
            <person name="Gladieux P."/>
            <person name="Thoren M.H."/>
            <person name="Johannesson H."/>
        </authorList>
    </citation>
    <scope>NUCLEOTIDE SEQUENCE</scope>
    <source>
        <strain evidence="3">PSN293</strain>
    </source>
</reference>
<keyword evidence="4" id="KW-1185">Reference proteome</keyword>
<dbReference type="EMBL" id="MU858086">
    <property type="protein sequence ID" value="KAK4214935.1"/>
    <property type="molecule type" value="Genomic_DNA"/>
</dbReference>
<dbReference type="InterPro" id="IPR054289">
    <property type="entry name" value="DUF7025"/>
</dbReference>
<feature type="compositionally biased region" description="Polar residues" evidence="1">
    <location>
        <begin position="908"/>
        <end position="921"/>
    </location>
</feature>
<dbReference type="GO" id="GO:0005524">
    <property type="term" value="F:ATP binding"/>
    <property type="evidence" value="ECO:0007669"/>
    <property type="project" value="InterPro"/>
</dbReference>
<dbReference type="Gene3D" id="3.40.50.300">
    <property type="entry name" value="P-loop containing nucleotide triphosphate hydrolases"/>
    <property type="match status" value="1"/>
</dbReference>
<dbReference type="SUPFAM" id="SSF52540">
    <property type="entry name" value="P-loop containing nucleoside triphosphate hydrolases"/>
    <property type="match status" value="1"/>
</dbReference>
<comment type="caution">
    <text evidence="3">The sequence shown here is derived from an EMBL/GenBank/DDBJ whole genome shotgun (WGS) entry which is preliminary data.</text>
</comment>
<dbReference type="PANTHER" id="PTHR46411:SF2">
    <property type="entry name" value="AAA+ ATPASE DOMAIN-CONTAINING PROTEIN"/>
    <property type="match status" value="1"/>
</dbReference>
<organism evidence="3 4">
    <name type="scientific">Rhypophila decipiens</name>
    <dbReference type="NCBI Taxonomy" id="261697"/>
    <lineage>
        <taxon>Eukaryota</taxon>
        <taxon>Fungi</taxon>
        <taxon>Dikarya</taxon>
        <taxon>Ascomycota</taxon>
        <taxon>Pezizomycotina</taxon>
        <taxon>Sordariomycetes</taxon>
        <taxon>Sordariomycetidae</taxon>
        <taxon>Sordariales</taxon>
        <taxon>Naviculisporaceae</taxon>
        <taxon>Rhypophila</taxon>
    </lineage>
</organism>
<dbReference type="GO" id="GO:0016887">
    <property type="term" value="F:ATP hydrolysis activity"/>
    <property type="evidence" value="ECO:0007669"/>
    <property type="project" value="InterPro"/>
</dbReference>
<feature type="compositionally biased region" description="Acidic residues" evidence="1">
    <location>
        <begin position="151"/>
        <end position="162"/>
    </location>
</feature>
<dbReference type="PANTHER" id="PTHR46411">
    <property type="entry name" value="FAMILY ATPASE, PUTATIVE-RELATED"/>
    <property type="match status" value="1"/>
</dbReference>
<dbReference type="Pfam" id="PF23232">
    <property type="entry name" value="AAA_lid_13"/>
    <property type="match status" value="1"/>
</dbReference>
<dbReference type="SMART" id="SM00382">
    <property type="entry name" value="AAA"/>
    <property type="match status" value="1"/>
</dbReference>
<dbReference type="AlphaFoldDB" id="A0AAN6YAF0"/>
<dbReference type="Pfam" id="PF22942">
    <property type="entry name" value="DUF7025"/>
    <property type="match status" value="1"/>
</dbReference>
<gene>
    <name evidence="3" type="ORF">QBC37DRAFT_420207</name>
</gene>